<evidence type="ECO:0000313" key="1">
    <source>
        <dbReference type="EMBL" id="MCC9627441.1"/>
    </source>
</evidence>
<organism evidence="1 2">
    <name type="scientific">Blastopirellula sediminis</name>
    <dbReference type="NCBI Taxonomy" id="2894196"/>
    <lineage>
        <taxon>Bacteria</taxon>
        <taxon>Pseudomonadati</taxon>
        <taxon>Planctomycetota</taxon>
        <taxon>Planctomycetia</taxon>
        <taxon>Pirellulales</taxon>
        <taxon>Pirellulaceae</taxon>
        <taxon>Blastopirellula</taxon>
    </lineage>
</organism>
<evidence type="ECO:0000313" key="2">
    <source>
        <dbReference type="Proteomes" id="UP001139103"/>
    </source>
</evidence>
<proteinExistence type="predicted"/>
<name>A0A9X1MIK7_9BACT</name>
<dbReference type="AlphaFoldDB" id="A0A9X1MIK7"/>
<gene>
    <name evidence="1" type="ORF">LOC68_03445</name>
</gene>
<dbReference type="EMBL" id="JAJKFT010000002">
    <property type="protein sequence ID" value="MCC9627441.1"/>
    <property type="molecule type" value="Genomic_DNA"/>
</dbReference>
<comment type="caution">
    <text evidence="1">The sequence shown here is derived from an EMBL/GenBank/DDBJ whole genome shotgun (WGS) entry which is preliminary data.</text>
</comment>
<dbReference type="Proteomes" id="UP001139103">
    <property type="component" value="Unassembled WGS sequence"/>
</dbReference>
<keyword evidence="2" id="KW-1185">Reference proteome</keyword>
<dbReference type="RefSeq" id="WP_230215806.1">
    <property type="nucleotide sequence ID" value="NZ_JAJKFT010000002.1"/>
</dbReference>
<sequence length="180" mass="20130">MAWRSNPLDHVVPNSSALSQEELSREKFSCFTFGSFHRQSGTTDLRIDADGKGTLDLWQDTDLARERLQATFTLEPQELDELCRQLRNVKFAELNDEYNANAAKSIVDATFISDDESIAISVGCGEVTKQVVCLGNYPPAIVTLTNYIDQEILPRHKKAIDEAKPVEQEEGFSFQGSTVK</sequence>
<reference evidence="1" key="1">
    <citation type="submission" date="2021-11" db="EMBL/GenBank/DDBJ databases">
        <title>Genome sequence.</title>
        <authorList>
            <person name="Sun Q."/>
        </authorList>
    </citation>
    <scope>NUCLEOTIDE SEQUENCE</scope>
    <source>
        <strain evidence="1">JC732</strain>
    </source>
</reference>
<accession>A0A9X1MIK7</accession>
<protein>
    <submittedName>
        <fullName evidence="1">Uncharacterized protein</fullName>
    </submittedName>
</protein>